<accession>A0A916WNI7</accession>
<dbReference type="RefSeq" id="WP_188656582.1">
    <property type="nucleotide sequence ID" value="NZ_BMIH01000001.1"/>
</dbReference>
<evidence type="ECO:0000313" key="3">
    <source>
        <dbReference type="Proteomes" id="UP000623067"/>
    </source>
</evidence>
<proteinExistence type="predicted"/>
<keyword evidence="3" id="KW-1185">Reference proteome</keyword>
<evidence type="ECO:0000256" key="1">
    <source>
        <dbReference type="SAM" id="SignalP"/>
    </source>
</evidence>
<dbReference type="AlphaFoldDB" id="A0A916WNI7"/>
<feature type="chain" id="PRO_5038000564" evidence="1">
    <location>
        <begin position="18"/>
        <end position="165"/>
    </location>
</feature>
<name>A0A916WNI7_9SPHN</name>
<gene>
    <name evidence="2" type="ORF">GCM10011380_00050</name>
</gene>
<reference evidence="2" key="1">
    <citation type="journal article" date="2014" name="Int. J. Syst. Evol. Microbiol.">
        <title>Complete genome sequence of Corynebacterium casei LMG S-19264T (=DSM 44701T), isolated from a smear-ripened cheese.</title>
        <authorList>
            <consortium name="US DOE Joint Genome Institute (JGI-PGF)"/>
            <person name="Walter F."/>
            <person name="Albersmeier A."/>
            <person name="Kalinowski J."/>
            <person name="Ruckert C."/>
        </authorList>
    </citation>
    <scope>NUCLEOTIDE SEQUENCE</scope>
    <source>
        <strain evidence="2">CGMCC 1.15330</strain>
    </source>
</reference>
<sequence>MKIAVPLLLVPLLAACARDATVYPSLAKRPIEAMDLSKPPESAPATIVPDPALDAKIATLTRRLAALKSGFDTDAARAETLARAGGARTVGSEAWLTAQTGLAALDDWRAQTSTLVGEADDAARTRATALQPPYPALEALQAAIGAESARQNDAARRIQALLPGA</sequence>
<evidence type="ECO:0000313" key="2">
    <source>
        <dbReference type="EMBL" id="GGB14658.1"/>
    </source>
</evidence>
<feature type="signal peptide" evidence="1">
    <location>
        <begin position="1"/>
        <end position="17"/>
    </location>
</feature>
<reference evidence="2" key="2">
    <citation type="submission" date="2020-09" db="EMBL/GenBank/DDBJ databases">
        <authorList>
            <person name="Sun Q."/>
            <person name="Zhou Y."/>
        </authorList>
    </citation>
    <scope>NUCLEOTIDE SEQUENCE</scope>
    <source>
        <strain evidence="2">CGMCC 1.15330</strain>
    </source>
</reference>
<comment type="caution">
    <text evidence="2">The sequence shown here is derived from an EMBL/GenBank/DDBJ whole genome shotgun (WGS) entry which is preliminary data.</text>
</comment>
<dbReference type="EMBL" id="BMIH01000001">
    <property type="protein sequence ID" value="GGB14658.1"/>
    <property type="molecule type" value="Genomic_DNA"/>
</dbReference>
<protein>
    <submittedName>
        <fullName evidence="2">Uncharacterized protein</fullName>
    </submittedName>
</protein>
<dbReference type="PROSITE" id="PS51257">
    <property type="entry name" value="PROKAR_LIPOPROTEIN"/>
    <property type="match status" value="1"/>
</dbReference>
<keyword evidence="1" id="KW-0732">Signal</keyword>
<organism evidence="2 3">
    <name type="scientific">Sphingomonas metalli</name>
    <dbReference type="NCBI Taxonomy" id="1779358"/>
    <lineage>
        <taxon>Bacteria</taxon>
        <taxon>Pseudomonadati</taxon>
        <taxon>Pseudomonadota</taxon>
        <taxon>Alphaproteobacteria</taxon>
        <taxon>Sphingomonadales</taxon>
        <taxon>Sphingomonadaceae</taxon>
        <taxon>Sphingomonas</taxon>
    </lineage>
</organism>
<dbReference type="Proteomes" id="UP000623067">
    <property type="component" value="Unassembled WGS sequence"/>
</dbReference>